<accession>W5M2W9</accession>
<protein>
    <recommendedName>
        <fullName evidence="8">Receptor ligand binding region domain-containing protein</fullName>
    </recommendedName>
</protein>
<dbReference type="SUPFAM" id="SSF53822">
    <property type="entry name" value="Periplasmic binding protein-like I"/>
    <property type="match status" value="1"/>
</dbReference>
<dbReference type="Proteomes" id="UP000018468">
    <property type="component" value="Linkage group LG14"/>
</dbReference>
<dbReference type="InterPro" id="IPR028082">
    <property type="entry name" value="Peripla_BP_I"/>
</dbReference>
<evidence type="ECO:0000259" key="8">
    <source>
        <dbReference type="Pfam" id="PF01094"/>
    </source>
</evidence>
<dbReference type="InterPro" id="IPR000068">
    <property type="entry name" value="GPCR_3_Ca_sens_rcpt-rel"/>
</dbReference>
<evidence type="ECO:0000313" key="9">
    <source>
        <dbReference type="Ensembl" id="ENSLOCP00000002727.1"/>
    </source>
</evidence>
<keyword evidence="6" id="KW-0325">Glycoprotein</keyword>
<proteinExistence type="predicted"/>
<reference evidence="10" key="1">
    <citation type="submission" date="2011-12" db="EMBL/GenBank/DDBJ databases">
        <title>The Draft Genome of Lepisosteus oculatus.</title>
        <authorList>
            <consortium name="The Broad Institute Genome Assembly &amp; Analysis Group"/>
            <consortium name="Computational R&amp;D Group"/>
            <consortium name="and Sequencing Platform"/>
            <person name="Di Palma F."/>
            <person name="Alfoldi J."/>
            <person name="Johnson J."/>
            <person name="Berlin A."/>
            <person name="Gnerre S."/>
            <person name="Jaffe D."/>
            <person name="MacCallum I."/>
            <person name="Young S."/>
            <person name="Walker B.J."/>
            <person name="Lander E.S."/>
            <person name="Lindblad-Toh K."/>
        </authorList>
    </citation>
    <scope>NUCLEOTIDE SEQUENCE [LARGE SCALE GENOMIC DNA]</scope>
</reference>
<evidence type="ECO:0000313" key="10">
    <source>
        <dbReference type="Proteomes" id="UP000018468"/>
    </source>
</evidence>
<dbReference type="EMBL" id="AHAT01022516">
    <property type="status" value="NOT_ANNOTATED_CDS"/>
    <property type="molecule type" value="Genomic_DNA"/>
</dbReference>
<dbReference type="PANTHER" id="PTHR24061:SF519">
    <property type="entry name" value="EXTRACELLULAR CALCIUM-SENSING RECEPTOR-LIKE"/>
    <property type="match status" value="1"/>
</dbReference>
<dbReference type="GO" id="GO:0004930">
    <property type="term" value="F:G protein-coupled receptor activity"/>
    <property type="evidence" value="ECO:0007669"/>
    <property type="project" value="InterPro"/>
</dbReference>
<organism evidence="9 10">
    <name type="scientific">Lepisosteus oculatus</name>
    <name type="common">Spotted gar</name>
    <dbReference type="NCBI Taxonomy" id="7918"/>
    <lineage>
        <taxon>Eukaryota</taxon>
        <taxon>Metazoa</taxon>
        <taxon>Chordata</taxon>
        <taxon>Craniata</taxon>
        <taxon>Vertebrata</taxon>
        <taxon>Euteleostomi</taxon>
        <taxon>Actinopterygii</taxon>
        <taxon>Neopterygii</taxon>
        <taxon>Holostei</taxon>
        <taxon>Semionotiformes</taxon>
        <taxon>Lepisosteidae</taxon>
        <taxon>Lepisosteus</taxon>
    </lineage>
</organism>
<dbReference type="Ensembl" id="ENSLOCT00000002733.1">
    <property type="protein sequence ID" value="ENSLOCP00000002727.1"/>
    <property type="gene ID" value="ENSLOCG00000002329.1"/>
</dbReference>
<comment type="subcellular location">
    <subcellularLocation>
        <location evidence="1">Membrane</location>
        <topology evidence="1">Multi-pass membrane protein</topology>
    </subcellularLocation>
</comment>
<keyword evidence="3" id="KW-1133">Transmembrane helix</keyword>
<name>W5M2W9_LEPOC</name>
<evidence type="ECO:0000256" key="1">
    <source>
        <dbReference type="ARBA" id="ARBA00004141"/>
    </source>
</evidence>
<evidence type="ECO:0000256" key="7">
    <source>
        <dbReference type="SAM" id="SignalP"/>
    </source>
</evidence>
<evidence type="ECO:0000256" key="4">
    <source>
        <dbReference type="ARBA" id="ARBA00023136"/>
    </source>
</evidence>
<keyword evidence="7" id="KW-0732">Signal</keyword>
<sequence>MSKSILAFFMLSFSFQLNADSTCRMLEKFGSTGLFKDGNLLIAGVFPVFTTEEDIYVSFKTQPQKAKCVGFDLRAFRWTQAMIFAIEEINKDNSLLPNITLGYRVLDTCASSTLTVRAALAILNGVEASNSTCSSSTPAVVTSQSVDISRVLGPFGITLVKLSNMYIYCRWTFATVLLCYRL</sequence>
<dbReference type="Pfam" id="PF01094">
    <property type="entry name" value="ANF_receptor"/>
    <property type="match status" value="1"/>
</dbReference>
<keyword evidence="10" id="KW-1185">Reference proteome</keyword>
<feature type="signal peptide" evidence="7">
    <location>
        <begin position="1"/>
        <end position="19"/>
    </location>
</feature>
<evidence type="ECO:0000256" key="2">
    <source>
        <dbReference type="ARBA" id="ARBA00022692"/>
    </source>
</evidence>
<dbReference type="eggNOG" id="KOG1056">
    <property type="taxonomic scope" value="Eukaryota"/>
</dbReference>
<dbReference type="Gene3D" id="3.40.50.2300">
    <property type="match status" value="1"/>
</dbReference>
<feature type="domain" description="Receptor ligand binding region" evidence="8">
    <location>
        <begin position="78"/>
        <end position="128"/>
    </location>
</feature>
<feature type="chain" id="PRO_5004865567" description="Receptor ligand binding region domain-containing protein" evidence="7">
    <location>
        <begin position="20"/>
        <end position="182"/>
    </location>
</feature>
<dbReference type="GO" id="GO:0016020">
    <property type="term" value="C:membrane"/>
    <property type="evidence" value="ECO:0007669"/>
    <property type="project" value="UniProtKB-SubCell"/>
</dbReference>
<evidence type="ECO:0000256" key="3">
    <source>
        <dbReference type="ARBA" id="ARBA00022989"/>
    </source>
</evidence>
<keyword evidence="4" id="KW-0472">Membrane</keyword>
<keyword evidence="5" id="KW-0675">Receptor</keyword>
<dbReference type="PANTHER" id="PTHR24061">
    <property type="entry name" value="CALCIUM-SENSING RECEPTOR-RELATED"/>
    <property type="match status" value="1"/>
</dbReference>
<dbReference type="InParanoid" id="W5M2W9"/>
<dbReference type="HOGENOM" id="CLU_086545_1_0_1"/>
<dbReference type="STRING" id="7918.ENSLOCP00000002727"/>
<dbReference type="AlphaFoldDB" id="W5M2W9"/>
<dbReference type="GeneTree" id="ENSGT01150000286997"/>
<dbReference type="Bgee" id="ENSLOCG00000002329">
    <property type="expression patterns" value="Expressed in brain"/>
</dbReference>
<keyword evidence="2" id="KW-0812">Transmembrane</keyword>
<dbReference type="InterPro" id="IPR001828">
    <property type="entry name" value="ANF_lig-bd_rcpt"/>
</dbReference>
<dbReference type="InterPro" id="IPR000337">
    <property type="entry name" value="GPCR_3"/>
</dbReference>
<evidence type="ECO:0000256" key="5">
    <source>
        <dbReference type="ARBA" id="ARBA00023170"/>
    </source>
</evidence>
<evidence type="ECO:0000256" key="6">
    <source>
        <dbReference type="ARBA" id="ARBA00023180"/>
    </source>
</evidence>
<reference evidence="9" key="3">
    <citation type="submission" date="2025-09" db="UniProtKB">
        <authorList>
            <consortium name="Ensembl"/>
        </authorList>
    </citation>
    <scope>IDENTIFICATION</scope>
</reference>
<dbReference type="PRINTS" id="PR00248">
    <property type="entry name" value="GPCRMGR"/>
</dbReference>
<reference evidence="9" key="2">
    <citation type="submission" date="2025-08" db="UniProtKB">
        <authorList>
            <consortium name="Ensembl"/>
        </authorList>
    </citation>
    <scope>IDENTIFICATION</scope>
</reference>